<reference evidence="1 2" key="1">
    <citation type="submission" date="2020-08" db="EMBL/GenBank/DDBJ databases">
        <title>Genomic Encyclopedia of Type Strains, Phase IV (KMG-V): Genome sequencing to study the core and pangenomes of soil and plant-associated prokaryotes.</title>
        <authorList>
            <person name="Whitman W."/>
        </authorList>
    </citation>
    <scope>NUCLEOTIDE SEQUENCE [LARGE SCALE GENOMIC DNA]</scope>
    <source>
        <strain evidence="1 2">SLV-2362</strain>
    </source>
</reference>
<proteinExistence type="predicted"/>
<dbReference type="Pfam" id="PF02012">
    <property type="entry name" value="BNR"/>
    <property type="match status" value="1"/>
</dbReference>
<dbReference type="CDD" id="cd15482">
    <property type="entry name" value="Sialidase_non-viral"/>
    <property type="match status" value="1"/>
</dbReference>
<gene>
    <name evidence="1" type="ORF">FHX61_001759</name>
</gene>
<dbReference type="PANTHER" id="PTHR43739:SF5">
    <property type="entry name" value="EXO-ALPHA-SIALIDASE"/>
    <property type="match status" value="1"/>
</dbReference>
<dbReference type="InterPro" id="IPR052025">
    <property type="entry name" value="Xyloglucanase_GH74"/>
</dbReference>
<dbReference type="InterPro" id="IPR002860">
    <property type="entry name" value="BNR_rpt"/>
</dbReference>
<keyword evidence="2" id="KW-1185">Reference proteome</keyword>
<organism evidence="1 2">
    <name type="scientific">Cupriavidus alkaliphilus</name>
    <dbReference type="NCBI Taxonomy" id="942866"/>
    <lineage>
        <taxon>Bacteria</taxon>
        <taxon>Pseudomonadati</taxon>
        <taxon>Pseudomonadota</taxon>
        <taxon>Betaproteobacteria</taxon>
        <taxon>Burkholderiales</taxon>
        <taxon>Burkholderiaceae</taxon>
        <taxon>Cupriavidus</taxon>
    </lineage>
</organism>
<comment type="caution">
    <text evidence="1">The sequence shown here is derived from an EMBL/GenBank/DDBJ whole genome shotgun (WGS) entry which is preliminary data.</text>
</comment>
<dbReference type="Gene3D" id="2.130.10.10">
    <property type="entry name" value="YVTN repeat-like/Quinoprotein amine dehydrogenase"/>
    <property type="match status" value="1"/>
</dbReference>
<dbReference type="EMBL" id="JACHWF010000002">
    <property type="protein sequence ID" value="MBB3007111.1"/>
    <property type="molecule type" value="Genomic_DNA"/>
</dbReference>
<dbReference type="Proteomes" id="UP000578036">
    <property type="component" value="Unassembled WGS sequence"/>
</dbReference>
<sequence length="390" mass="42752">MTTSPIPESAGHGADTGPVRLLVATTKGAWFLTSDPARRSWQIDGPTFLGHTIHHIVQDPRDPPRVLMAARTGHLGPTVFRSTDGGRNWTEAARPPAFDKVPEGETGRVVDHVFWLTPGHASEPGTWYAGTSPQGLFRSADHGATWEPVSGFNDHPMWRSWTGGEQDGTPDGPKLHSVLVDPRDARHLYIGMSSGGVFESTDAGADWKPLNRGSIANFLPDPNPEYGQDPHCMLQHPANPDILYQQNHCGIYRMDRREGVWKRIGEAMPAEVGDIGFPIVAHRRDPRTVWVFPMDGSDVWPRVSPGGRPAAYVTRDGGETWQRQDRGLPAEQGWFTVKRQAMATDGHAPVGVYFGTTGGELWASADEGEAWQCIARNLPQIYAVSVARPA</sequence>
<dbReference type="AlphaFoldDB" id="A0A7W4YRJ4"/>
<dbReference type="SUPFAM" id="SSF110296">
    <property type="entry name" value="Oligoxyloglucan reducing end-specific cellobiohydrolase"/>
    <property type="match status" value="1"/>
</dbReference>
<name>A0A7W4YRJ4_9BURK</name>
<accession>A0A7W4YRJ4</accession>
<dbReference type="GO" id="GO:0010411">
    <property type="term" value="P:xyloglucan metabolic process"/>
    <property type="evidence" value="ECO:0007669"/>
    <property type="project" value="TreeGrafter"/>
</dbReference>
<dbReference type="InterPro" id="IPR015943">
    <property type="entry name" value="WD40/YVTN_repeat-like_dom_sf"/>
</dbReference>
<dbReference type="PANTHER" id="PTHR43739">
    <property type="entry name" value="XYLOGLUCANASE (EUROFUNG)"/>
    <property type="match status" value="1"/>
</dbReference>
<protein>
    <submittedName>
        <fullName evidence="1">Photosystem II stability/assembly factor-like uncharacterized protein</fullName>
    </submittedName>
</protein>
<dbReference type="RefSeq" id="WP_183299017.1">
    <property type="nucleotide sequence ID" value="NZ_JACHWF010000002.1"/>
</dbReference>
<evidence type="ECO:0000313" key="1">
    <source>
        <dbReference type="EMBL" id="MBB3007111.1"/>
    </source>
</evidence>
<evidence type="ECO:0000313" key="2">
    <source>
        <dbReference type="Proteomes" id="UP000578036"/>
    </source>
</evidence>